<evidence type="ECO:0000256" key="6">
    <source>
        <dbReference type="ARBA" id="ARBA00022777"/>
    </source>
</evidence>
<evidence type="ECO:0000256" key="7">
    <source>
        <dbReference type="ARBA" id="ARBA00022840"/>
    </source>
</evidence>
<comment type="catalytic activity">
    <reaction evidence="9 12">
        <text>D-ribose 5-phosphate + ATP = 5-phospho-alpha-D-ribose 1-diphosphate + AMP + H(+)</text>
        <dbReference type="Rhea" id="RHEA:15609"/>
        <dbReference type="ChEBI" id="CHEBI:15378"/>
        <dbReference type="ChEBI" id="CHEBI:30616"/>
        <dbReference type="ChEBI" id="CHEBI:58017"/>
        <dbReference type="ChEBI" id="CHEBI:78346"/>
        <dbReference type="ChEBI" id="CHEBI:456215"/>
        <dbReference type="EC" id="2.7.6.1"/>
    </reaction>
</comment>
<reference evidence="14" key="2">
    <citation type="submission" date="2021-04" db="EMBL/GenBank/DDBJ databases">
        <authorList>
            <person name="Gilroy R."/>
        </authorList>
    </citation>
    <scope>NUCLEOTIDE SEQUENCE</scope>
    <source>
        <strain evidence="14">CHK187-11901</strain>
    </source>
</reference>
<evidence type="ECO:0000256" key="5">
    <source>
        <dbReference type="ARBA" id="ARBA00022741"/>
    </source>
</evidence>
<keyword evidence="6 12" id="KW-0418">Kinase</keyword>
<dbReference type="FunFam" id="3.40.50.2020:FF:000001">
    <property type="entry name" value="Ribose-phosphate pyrophosphokinase"/>
    <property type="match status" value="1"/>
</dbReference>
<reference evidence="14" key="1">
    <citation type="journal article" date="2021" name="PeerJ">
        <title>Extensive microbial diversity within the chicken gut microbiome revealed by metagenomics and culture.</title>
        <authorList>
            <person name="Gilroy R."/>
            <person name="Ravi A."/>
            <person name="Getino M."/>
            <person name="Pursley I."/>
            <person name="Horton D.L."/>
            <person name="Alikhan N.F."/>
            <person name="Baker D."/>
            <person name="Gharbi K."/>
            <person name="Hall N."/>
            <person name="Watson M."/>
            <person name="Adriaenssens E.M."/>
            <person name="Foster-Nyarko E."/>
            <person name="Jarju S."/>
            <person name="Secka A."/>
            <person name="Antonio M."/>
            <person name="Oren A."/>
            <person name="Chaudhuri R.R."/>
            <person name="La Ragione R."/>
            <person name="Hildebrand F."/>
            <person name="Pallen M.J."/>
        </authorList>
    </citation>
    <scope>NUCLEOTIDE SEQUENCE</scope>
    <source>
        <strain evidence="14">CHK187-11901</strain>
    </source>
</reference>
<comment type="similarity">
    <text evidence="11 12">Belongs to the ribose-phosphate pyrophosphokinase family. Class I subfamily.</text>
</comment>
<evidence type="ECO:0000256" key="8">
    <source>
        <dbReference type="ARBA" id="ARBA00022842"/>
    </source>
</evidence>
<dbReference type="PANTHER" id="PTHR10210:SF41">
    <property type="entry name" value="RIBOSE-PHOSPHATE PYROPHOSPHOKINASE 1, CHLOROPLASTIC"/>
    <property type="match status" value="1"/>
</dbReference>
<comment type="cofactor">
    <cofactor evidence="12">
        <name>Mg(2+)</name>
        <dbReference type="ChEBI" id="CHEBI:18420"/>
    </cofactor>
    <text evidence="12">Binds 2 Mg(2+) ions per subunit.</text>
</comment>
<evidence type="ECO:0000256" key="1">
    <source>
        <dbReference type="ARBA" id="ARBA00004996"/>
    </source>
</evidence>
<protein>
    <recommendedName>
        <fullName evidence="12">Ribose-phosphate pyrophosphokinase</fullName>
        <shortName evidence="12">RPPK</shortName>
        <ecNumber evidence="12">2.7.6.1</ecNumber>
    </recommendedName>
    <alternativeName>
        <fullName evidence="12">5-phospho-D-ribosyl alpha-1-diphosphate synthase</fullName>
    </alternativeName>
    <alternativeName>
        <fullName evidence="12">Phosphoribosyl diphosphate synthase</fullName>
    </alternativeName>
    <alternativeName>
        <fullName evidence="12">Phosphoribosyl pyrophosphate synthase</fullName>
        <shortName evidence="12">P-Rib-PP synthase</shortName>
        <shortName evidence="12">PRPP synthase</shortName>
        <shortName evidence="12">PRPPase</shortName>
    </alternativeName>
</protein>
<dbReference type="Proteomes" id="UP000823896">
    <property type="component" value="Unassembled WGS sequence"/>
</dbReference>
<feature type="active site" evidence="12">
    <location>
        <position position="194"/>
    </location>
</feature>
<evidence type="ECO:0000256" key="4">
    <source>
        <dbReference type="ARBA" id="ARBA00022727"/>
    </source>
</evidence>
<evidence type="ECO:0000313" key="14">
    <source>
        <dbReference type="EMBL" id="HJC35955.1"/>
    </source>
</evidence>
<dbReference type="GO" id="GO:0004749">
    <property type="term" value="F:ribose phosphate diphosphokinase activity"/>
    <property type="evidence" value="ECO:0007669"/>
    <property type="project" value="UniProtKB-UniRule"/>
</dbReference>
<comment type="subunit">
    <text evidence="12">Homohexamer.</text>
</comment>
<feature type="domain" description="Ribose-phosphate pyrophosphokinase N-terminal" evidence="13">
    <location>
        <begin position="7"/>
        <end position="122"/>
    </location>
</feature>
<dbReference type="AlphaFoldDB" id="A0A9D2SW20"/>
<dbReference type="GO" id="GO:0000287">
    <property type="term" value="F:magnesium ion binding"/>
    <property type="evidence" value="ECO:0007669"/>
    <property type="project" value="UniProtKB-UniRule"/>
</dbReference>
<comment type="function">
    <text evidence="10 12">Involved in the biosynthesis of the central metabolite phospho-alpha-D-ribosyl-1-pyrophosphate (PRPP) via the transfer of pyrophosphoryl group from ATP to 1-hydroxyl of ribose-5-phosphate (Rib-5-P).</text>
</comment>
<evidence type="ECO:0000259" key="13">
    <source>
        <dbReference type="Pfam" id="PF13793"/>
    </source>
</evidence>
<dbReference type="HAMAP" id="MF_00583_B">
    <property type="entry name" value="RibP_PPkinase_B"/>
    <property type="match status" value="1"/>
</dbReference>
<feature type="binding site" evidence="12">
    <location>
        <position position="132"/>
    </location>
    <ligand>
        <name>Mg(2+)</name>
        <dbReference type="ChEBI" id="CHEBI:18420"/>
    </ligand>
</feature>
<dbReference type="InterPro" id="IPR005946">
    <property type="entry name" value="Rib-P_diPkinase"/>
</dbReference>
<keyword evidence="12" id="KW-0963">Cytoplasm</keyword>
<dbReference type="SUPFAM" id="SSF53271">
    <property type="entry name" value="PRTase-like"/>
    <property type="match status" value="1"/>
</dbReference>
<dbReference type="NCBIfam" id="TIGR01251">
    <property type="entry name" value="ribP_PPkin"/>
    <property type="match status" value="1"/>
</dbReference>
<dbReference type="SMART" id="SM01400">
    <property type="entry name" value="Pribosyltran_N"/>
    <property type="match status" value="1"/>
</dbReference>
<organism evidence="14 15">
    <name type="scientific">Candidatus Merdibacter merdavium</name>
    <dbReference type="NCBI Taxonomy" id="2838692"/>
    <lineage>
        <taxon>Bacteria</taxon>
        <taxon>Bacillati</taxon>
        <taxon>Bacillota</taxon>
        <taxon>Erysipelotrichia</taxon>
        <taxon>Erysipelotrichales</taxon>
        <taxon>Erysipelotrichaceae</taxon>
        <taxon>Merdibacter</taxon>
    </lineage>
</organism>
<proteinExistence type="inferred from homology"/>
<keyword evidence="8 12" id="KW-0460">Magnesium</keyword>
<evidence type="ECO:0000256" key="12">
    <source>
        <dbReference type="HAMAP-Rule" id="MF_00583"/>
    </source>
</evidence>
<dbReference type="GO" id="GO:0005524">
    <property type="term" value="F:ATP binding"/>
    <property type="evidence" value="ECO:0007669"/>
    <property type="project" value="UniProtKB-KW"/>
</dbReference>
<dbReference type="Pfam" id="PF13793">
    <property type="entry name" value="Pribosyltran_N"/>
    <property type="match status" value="1"/>
</dbReference>
<keyword evidence="2 12" id="KW-0808">Transferase</keyword>
<gene>
    <name evidence="12" type="primary">prs</name>
    <name evidence="14" type="ORF">H9702_02340</name>
</gene>
<comment type="subcellular location">
    <subcellularLocation>
        <location evidence="12">Cytoplasm</location>
    </subcellularLocation>
</comment>
<feature type="binding site" evidence="12">
    <location>
        <begin position="98"/>
        <end position="99"/>
    </location>
    <ligand>
        <name>ATP</name>
        <dbReference type="ChEBI" id="CHEBI:30616"/>
    </ligand>
</feature>
<keyword evidence="7 12" id="KW-0067">ATP-binding</keyword>
<dbReference type="GO" id="GO:0006015">
    <property type="term" value="P:5-phosphoribose 1-diphosphate biosynthetic process"/>
    <property type="evidence" value="ECO:0007669"/>
    <property type="project" value="UniProtKB-UniRule"/>
</dbReference>
<feature type="binding site" evidence="12">
    <location>
        <begin position="224"/>
        <end position="228"/>
    </location>
    <ligand>
        <name>D-ribose 5-phosphate</name>
        <dbReference type="ChEBI" id="CHEBI:78346"/>
    </ligand>
</feature>
<dbReference type="CDD" id="cd06223">
    <property type="entry name" value="PRTases_typeI"/>
    <property type="match status" value="1"/>
</dbReference>
<evidence type="ECO:0000256" key="2">
    <source>
        <dbReference type="ARBA" id="ARBA00022679"/>
    </source>
</evidence>
<dbReference type="Pfam" id="PF14572">
    <property type="entry name" value="Pribosyl_synth"/>
    <property type="match status" value="1"/>
</dbReference>
<accession>A0A9D2SW20</accession>
<keyword evidence="5 12" id="KW-0547">Nucleotide-binding</keyword>
<dbReference type="PANTHER" id="PTHR10210">
    <property type="entry name" value="RIBOSE-PHOSPHATE DIPHOSPHOKINASE FAMILY MEMBER"/>
    <property type="match status" value="1"/>
</dbReference>
<dbReference type="GO" id="GO:0002189">
    <property type="term" value="C:ribose phosphate diphosphokinase complex"/>
    <property type="evidence" value="ECO:0007669"/>
    <property type="project" value="TreeGrafter"/>
</dbReference>
<dbReference type="InterPro" id="IPR037515">
    <property type="entry name" value="Rib-P_diPkinase_bac"/>
</dbReference>
<name>A0A9D2SW20_9FIRM</name>
<comment type="pathway">
    <text evidence="1 12">Metabolic intermediate biosynthesis; 5-phospho-alpha-D-ribose 1-diphosphate biosynthesis; 5-phospho-alpha-D-ribose 1-diphosphate from D-ribose 5-phosphate (route I): step 1/1.</text>
</comment>
<feature type="binding site" evidence="12">
    <location>
        <position position="196"/>
    </location>
    <ligand>
        <name>D-ribose 5-phosphate</name>
        <dbReference type="ChEBI" id="CHEBI:78346"/>
    </ligand>
</feature>
<dbReference type="EC" id="2.7.6.1" evidence="12"/>
<dbReference type="NCBIfam" id="NF002320">
    <property type="entry name" value="PRK01259.1"/>
    <property type="match status" value="1"/>
</dbReference>
<feature type="binding site" evidence="12">
    <location>
        <position position="220"/>
    </location>
    <ligand>
        <name>D-ribose 5-phosphate</name>
        <dbReference type="ChEBI" id="CHEBI:78346"/>
    </ligand>
</feature>
<keyword evidence="4 12" id="KW-0545">Nucleotide biosynthesis</keyword>
<dbReference type="InterPro" id="IPR029099">
    <property type="entry name" value="Pribosyltran_N"/>
</dbReference>
<sequence length="318" mass="34273">MEMDKTIVIALSSSINLANEVVSELGIPLGKSEVKHFADGEIMVELGESVRGKHVYIIQSTCNPVSSNLMEVLIAIDACKRASASHITVIMPYFGYARQDRKARPRQPITSKLVASLLETAGANRVITMELHATQIQGFFDIPADDISAISIIGNYFRTKDLGDIVVVSPDHGGVTRARRLAEILHAPIAIIDKRRPKPNVAEAMNLIGEVDGKTAIIVDDIVDTAGTLVSGIQMLRDKGAKAIYASCVHGVLSGPAIDRLKAADLAGFICTNTIDQSEKQKQYDKMTVLSVGPILGGVIRAMEEDRPVSEVLSVFAK</sequence>
<dbReference type="Gene3D" id="3.40.50.2020">
    <property type="match status" value="2"/>
</dbReference>
<keyword evidence="3 12" id="KW-0479">Metal-binding</keyword>
<evidence type="ECO:0000256" key="10">
    <source>
        <dbReference type="ARBA" id="ARBA00054914"/>
    </source>
</evidence>
<dbReference type="InterPro" id="IPR000836">
    <property type="entry name" value="PRTase_dom"/>
</dbReference>
<feature type="binding site" evidence="12">
    <location>
        <begin position="39"/>
        <end position="41"/>
    </location>
    <ligand>
        <name>ATP</name>
        <dbReference type="ChEBI" id="CHEBI:30616"/>
    </ligand>
</feature>
<dbReference type="FunFam" id="3.40.50.2020:FF:000002">
    <property type="entry name" value="Ribose-phosphate pyrophosphokinase"/>
    <property type="match status" value="1"/>
</dbReference>
<dbReference type="EMBL" id="DWWM01000012">
    <property type="protein sequence ID" value="HJC35955.1"/>
    <property type="molecule type" value="Genomic_DNA"/>
</dbReference>
<evidence type="ECO:0000256" key="3">
    <source>
        <dbReference type="ARBA" id="ARBA00022723"/>
    </source>
</evidence>
<feature type="binding site" evidence="12">
    <location>
        <position position="171"/>
    </location>
    <ligand>
        <name>Mg(2+)</name>
        <dbReference type="ChEBI" id="CHEBI:18420"/>
    </ligand>
</feature>
<evidence type="ECO:0000256" key="11">
    <source>
        <dbReference type="ARBA" id="ARBA00061444"/>
    </source>
</evidence>
<evidence type="ECO:0000313" key="15">
    <source>
        <dbReference type="Proteomes" id="UP000823896"/>
    </source>
</evidence>
<dbReference type="GO" id="GO:0016301">
    <property type="term" value="F:kinase activity"/>
    <property type="evidence" value="ECO:0007669"/>
    <property type="project" value="UniProtKB-KW"/>
</dbReference>
<dbReference type="InterPro" id="IPR029057">
    <property type="entry name" value="PRTase-like"/>
</dbReference>
<comment type="caution">
    <text evidence="14">The sequence shown here is derived from an EMBL/GenBank/DDBJ whole genome shotgun (WGS) entry which is preliminary data.</text>
</comment>
<evidence type="ECO:0000256" key="9">
    <source>
        <dbReference type="ARBA" id="ARBA00049535"/>
    </source>
</evidence>
<dbReference type="GO" id="GO:0005737">
    <property type="term" value="C:cytoplasm"/>
    <property type="evidence" value="ECO:0007669"/>
    <property type="project" value="UniProtKB-SubCell"/>
</dbReference>
<dbReference type="GO" id="GO:0006164">
    <property type="term" value="P:purine nucleotide biosynthetic process"/>
    <property type="evidence" value="ECO:0007669"/>
    <property type="project" value="TreeGrafter"/>
</dbReference>